<evidence type="ECO:0008006" key="5">
    <source>
        <dbReference type="Google" id="ProtNLM"/>
    </source>
</evidence>
<dbReference type="GO" id="GO:0005975">
    <property type="term" value="P:carbohydrate metabolic process"/>
    <property type="evidence" value="ECO:0007669"/>
    <property type="project" value="InterPro"/>
</dbReference>
<dbReference type="InterPro" id="IPR012341">
    <property type="entry name" value="6hp_glycosidase-like_sf"/>
</dbReference>
<evidence type="ECO:0000313" key="3">
    <source>
        <dbReference type="EMBL" id="GIH87264.1"/>
    </source>
</evidence>
<dbReference type="PANTHER" id="PTHR42899:SF1">
    <property type="entry name" value="SPERMATOGENESIS-ASSOCIATED PROTEIN 20"/>
    <property type="match status" value="1"/>
</dbReference>
<evidence type="ECO:0000256" key="1">
    <source>
        <dbReference type="ARBA" id="ARBA00008558"/>
    </source>
</evidence>
<evidence type="ECO:0000313" key="4">
    <source>
        <dbReference type="Proteomes" id="UP000655044"/>
    </source>
</evidence>
<dbReference type="AlphaFoldDB" id="A0A8J3S927"/>
<dbReference type="PANTHER" id="PTHR42899">
    <property type="entry name" value="SPERMATOGENESIS-ASSOCIATED PROTEIN 20"/>
    <property type="match status" value="1"/>
</dbReference>
<gene>
    <name evidence="3" type="ORF">Pro02_56720</name>
</gene>
<name>A0A8J3S927_PLARO</name>
<dbReference type="Gene3D" id="1.50.10.10">
    <property type="match status" value="1"/>
</dbReference>
<dbReference type="Pfam" id="PF07221">
    <property type="entry name" value="GlcNAc_2-epim"/>
    <property type="match status" value="1"/>
</dbReference>
<dbReference type="InterPro" id="IPR008928">
    <property type="entry name" value="6-hairpin_glycosidase_sf"/>
</dbReference>
<dbReference type="Proteomes" id="UP000655044">
    <property type="component" value="Unassembled WGS sequence"/>
</dbReference>
<dbReference type="EMBL" id="BOOI01000057">
    <property type="protein sequence ID" value="GIH87264.1"/>
    <property type="molecule type" value="Genomic_DNA"/>
</dbReference>
<protein>
    <recommendedName>
        <fullName evidence="5">N-acyl-D-glucosamine 2-epimerase</fullName>
    </recommendedName>
</protein>
<evidence type="ECO:0000256" key="2">
    <source>
        <dbReference type="ARBA" id="ARBA00023235"/>
    </source>
</evidence>
<dbReference type="SUPFAM" id="SSF48208">
    <property type="entry name" value="Six-hairpin glycosidases"/>
    <property type="match status" value="1"/>
</dbReference>
<accession>A0A8J3S927</accession>
<comment type="similarity">
    <text evidence="1">Belongs to the N-acylglucosamine 2-epimerase family.</text>
</comment>
<proteinExistence type="inferred from homology"/>
<dbReference type="InterPro" id="IPR024705">
    <property type="entry name" value="Ssp411"/>
</dbReference>
<sequence length="608" mass="69692">MSDVMSFTFSDTIAGTVSRHDPVGRAFGLVTADGREFEISLAGDPSAELLRNLQEPYVDASGHIDDMLEAGRFLFVYGVFYPEGSPPRFEAKRLIFMDGKAAEFRFEEKNWWVDQLEKIAGFYRQAQFGEGPVDFAGYRTEIRLGGEKTTSHVQETDTISRLVYGMASAFLLTGDETYLEVAEQGTEYLREHMRFVDHDEDVIYWYHGLSVNGDTEKKLFTSEFGDDYHAIPMYEQIYALAGPVQTYRITGDPRIRRDADATVRLFDRFFLDREQGGYFSHVDPILMSPDHESLGENRERKNWNSVGDHAPAYLINLYLATGDRRYADMLEYTFDTIVERFPDDTHSPFVQERFHRDWSHDTTHGWQQNRAVVGHNLKIAWNLMRMHTLRPKDSYLGLATAIGDTMPAVGSDRQRGGWYDVVERVKDAGQEAHHFAWHDRKAWWQQEQAILAYLILHGLTGREDFLRDARRAEAFYNAFFLDHDEGAVYFNVLASGLPYLLGTERLKGSHSMSMYHSAELCYLGAVYNNLLISGRPMDFWFKPHPDGFPGRVLRVAPDLLPAGRVRITEVEIDGSPHDDYDAQALTVRLPETPRQVKVRVRLTPEQAS</sequence>
<dbReference type="GO" id="GO:0016853">
    <property type="term" value="F:isomerase activity"/>
    <property type="evidence" value="ECO:0007669"/>
    <property type="project" value="UniProtKB-KW"/>
</dbReference>
<comment type="caution">
    <text evidence="3">The sequence shown here is derived from an EMBL/GenBank/DDBJ whole genome shotgun (WGS) entry which is preliminary data.</text>
</comment>
<organism evidence="3 4">
    <name type="scientific">Planobispora rosea</name>
    <dbReference type="NCBI Taxonomy" id="35762"/>
    <lineage>
        <taxon>Bacteria</taxon>
        <taxon>Bacillati</taxon>
        <taxon>Actinomycetota</taxon>
        <taxon>Actinomycetes</taxon>
        <taxon>Streptosporangiales</taxon>
        <taxon>Streptosporangiaceae</taxon>
        <taxon>Planobispora</taxon>
    </lineage>
</organism>
<dbReference type="InterPro" id="IPR010819">
    <property type="entry name" value="AGE/CE"/>
</dbReference>
<dbReference type="OrthoDB" id="5141876at2"/>
<reference evidence="3" key="1">
    <citation type="submission" date="2021-01" db="EMBL/GenBank/DDBJ databases">
        <title>Whole genome shotgun sequence of Planobispora rosea NBRC 15558.</title>
        <authorList>
            <person name="Komaki H."/>
            <person name="Tamura T."/>
        </authorList>
    </citation>
    <scope>NUCLEOTIDE SEQUENCE</scope>
    <source>
        <strain evidence="3">NBRC 15558</strain>
    </source>
</reference>
<keyword evidence="4" id="KW-1185">Reference proteome</keyword>
<keyword evidence="2" id="KW-0413">Isomerase</keyword>